<evidence type="ECO:0000256" key="1">
    <source>
        <dbReference type="SAM" id="Phobius"/>
    </source>
</evidence>
<dbReference type="RefSeq" id="WP_226053158.1">
    <property type="nucleotide sequence ID" value="NZ_CP161827.1"/>
</dbReference>
<comment type="caution">
    <text evidence="2">The sequence shown here is derived from an EMBL/GenBank/DDBJ whole genome shotgun (WGS) entry which is preliminary data.</text>
</comment>
<keyword evidence="1" id="KW-1133">Transmembrane helix</keyword>
<feature type="transmembrane region" description="Helical" evidence="1">
    <location>
        <begin position="99"/>
        <end position="120"/>
    </location>
</feature>
<evidence type="ECO:0000313" key="3">
    <source>
        <dbReference type="Proteomes" id="UP001359469"/>
    </source>
</evidence>
<evidence type="ECO:0000313" key="2">
    <source>
        <dbReference type="EMBL" id="MEI7063712.1"/>
    </source>
</evidence>
<keyword evidence="1" id="KW-0812">Transmembrane</keyword>
<protein>
    <submittedName>
        <fullName evidence="2">Uncharacterized protein</fullName>
    </submittedName>
</protein>
<dbReference type="Proteomes" id="UP001359469">
    <property type="component" value="Unassembled WGS sequence"/>
</dbReference>
<reference evidence="2 3" key="1">
    <citation type="submission" date="2024-03" db="EMBL/GenBank/DDBJ databases">
        <title>Analysis of soft rot Pectobacteriaceae population diversity in US potato growing regions between 2016 and 2022.</title>
        <authorList>
            <person name="Ma X."/>
            <person name="Zhang X."/>
            <person name="Stodghill P."/>
            <person name="Rioux R."/>
            <person name="Babler B."/>
            <person name="Shrestha S."/>
            <person name="Babler B."/>
            <person name="Rivedal H."/>
            <person name="Frost K."/>
            <person name="Hao J."/>
            <person name="Secor G."/>
            <person name="Swingle B."/>
        </authorList>
    </citation>
    <scope>NUCLEOTIDE SEQUENCE [LARGE SCALE GENOMIC DNA]</scope>
    <source>
        <strain evidence="2 3">SR64</strain>
    </source>
</reference>
<name>A0ABU8JL49_DICCH</name>
<keyword evidence="3" id="KW-1185">Reference proteome</keyword>
<dbReference type="EMBL" id="JBBBOO010000005">
    <property type="protein sequence ID" value="MEI7063712.1"/>
    <property type="molecule type" value="Genomic_DNA"/>
</dbReference>
<gene>
    <name evidence="2" type="ORF">WCU84_08585</name>
</gene>
<feature type="transmembrane region" description="Helical" evidence="1">
    <location>
        <begin position="54"/>
        <end position="79"/>
    </location>
</feature>
<sequence>MATLARRVFKTLLFFVLYYLSLRYIHPYPIIFTRSMTDQLVTVANYLGFSDPEWFYLLAVLMINMMLTVALYGLSIRAWKYYQSMKYSSENKKLPMTTFIHRMIKTLLFIVLFFLSVRYVHTYPIPMPKEQVTLLFKLSAALGIRDPEDLYISSMLIIELITTIAAYILIMKTWQRYNNKTKIDGNL</sequence>
<feature type="transmembrane region" description="Helical" evidence="1">
    <location>
        <begin position="150"/>
        <end position="170"/>
    </location>
</feature>
<keyword evidence="1" id="KW-0472">Membrane</keyword>
<proteinExistence type="predicted"/>
<organism evidence="2 3">
    <name type="scientific">Dickeya chrysanthemi</name>
    <name type="common">Pectobacterium chrysanthemi</name>
    <name type="synonym">Erwinia chrysanthemi</name>
    <dbReference type="NCBI Taxonomy" id="556"/>
    <lineage>
        <taxon>Bacteria</taxon>
        <taxon>Pseudomonadati</taxon>
        <taxon>Pseudomonadota</taxon>
        <taxon>Gammaproteobacteria</taxon>
        <taxon>Enterobacterales</taxon>
        <taxon>Pectobacteriaceae</taxon>
        <taxon>Dickeya</taxon>
    </lineage>
</organism>
<accession>A0ABU8JL49</accession>